<keyword evidence="11" id="KW-1185">Reference proteome</keyword>
<accession>A0ABT8GBB0</accession>
<comment type="subcellular location">
    <subcellularLocation>
        <location evidence="1">Cell membrane</location>
        <topology evidence="1">Multi-pass membrane protein</topology>
    </subcellularLocation>
</comment>
<sequence>MTTTSTKPREPMTRGDLARWVFWPSAVLILGFAAFAIMAPGVAESLFDTIQSDIINAFGWYYVLIAAFFVVVTLYLGFSRYGDITLGKDGEEPAFSKFSWYALLFAAGMGIGLVFYGVSEPLAHYADPRPGVTGSETQLAQSAMSQTFLHWGLHAWSIYIVVGLAIAYAVHRRGRPVSIRWSLEPLLGKHVEGRWGNVIDITAVLGTLFGIATSLGLGVLQISAGLSSAGIAEPTTTTQVVLIVIITIITLFSLLTGLARGMKWLSNINLTLAAVLLLYVLFTGPTLFLLREFVQSIGNYIQNFVGLSFNVSAYAGAEGAAWQASWTTFYWGWWISWAPFVGIFIARVSKGRTVREFVWGVLLVPAMITFLWFAVMGGTALYQELFGGGGLIGADGSIDYEGALFDMLGNLPGGAVASLGAILLVGIFFVTSSDSGSFVLSMLTSGGKETPARWVRVFWACTTAAVAIALLLSGGLTALQTAAIITALPFSFVMIGMVVSLFRAFEREHRAYLRATRQQFVEHIADTYGLEPSTTEIAQPRLRMGWRRRRRDDATAQQQSAAGQAAAPATGTAPPSGEASATAGATTDTAGDSAPHYESLDTDSIAIAHRDVEEAAAESAAPEPPPGSDEDKGA</sequence>
<comment type="caution">
    <text evidence="10">The sequence shown here is derived from an EMBL/GenBank/DDBJ whole genome shotgun (WGS) entry which is preliminary data.</text>
</comment>
<evidence type="ECO:0000256" key="9">
    <source>
        <dbReference type="SAM" id="Phobius"/>
    </source>
</evidence>
<feature type="transmembrane region" description="Helical" evidence="9">
    <location>
        <begin position="357"/>
        <end position="375"/>
    </location>
</feature>
<keyword evidence="3" id="KW-0813">Transport</keyword>
<feature type="transmembrane region" description="Helical" evidence="9">
    <location>
        <begin position="148"/>
        <end position="170"/>
    </location>
</feature>
<organism evidence="10 11">
    <name type="scientific">Demequina litoralis</name>
    <dbReference type="NCBI Taxonomy" id="3051660"/>
    <lineage>
        <taxon>Bacteria</taxon>
        <taxon>Bacillati</taxon>
        <taxon>Actinomycetota</taxon>
        <taxon>Actinomycetes</taxon>
        <taxon>Micrococcales</taxon>
        <taxon>Demequinaceae</taxon>
        <taxon>Demequina</taxon>
    </lineage>
</organism>
<feature type="transmembrane region" description="Helical" evidence="9">
    <location>
        <begin position="20"/>
        <end position="39"/>
    </location>
</feature>
<dbReference type="Pfam" id="PF02028">
    <property type="entry name" value="BCCT"/>
    <property type="match status" value="1"/>
</dbReference>
<evidence type="ECO:0000256" key="5">
    <source>
        <dbReference type="ARBA" id="ARBA00022692"/>
    </source>
</evidence>
<keyword evidence="4" id="KW-1003">Cell membrane</keyword>
<feature type="compositionally biased region" description="Low complexity" evidence="8">
    <location>
        <begin position="555"/>
        <end position="594"/>
    </location>
</feature>
<dbReference type="NCBIfam" id="TIGR00842">
    <property type="entry name" value="bcct"/>
    <property type="match status" value="1"/>
</dbReference>
<feature type="transmembrane region" description="Helical" evidence="9">
    <location>
        <begin position="328"/>
        <end position="345"/>
    </location>
</feature>
<keyword evidence="5 9" id="KW-0812">Transmembrane</keyword>
<evidence type="ECO:0000256" key="7">
    <source>
        <dbReference type="ARBA" id="ARBA00023136"/>
    </source>
</evidence>
<evidence type="ECO:0000256" key="8">
    <source>
        <dbReference type="SAM" id="MobiDB-lite"/>
    </source>
</evidence>
<feature type="transmembrane region" description="Helical" evidence="9">
    <location>
        <begin position="270"/>
        <end position="290"/>
    </location>
</feature>
<feature type="transmembrane region" description="Helical" evidence="9">
    <location>
        <begin position="59"/>
        <end position="78"/>
    </location>
</feature>
<name>A0ABT8GBB0_9MICO</name>
<evidence type="ECO:0000256" key="4">
    <source>
        <dbReference type="ARBA" id="ARBA00022475"/>
    </source>
</evidence>
<comment type="similarity">
    <text evidence="2">Belongs to the BCCT transporter (TC 2.A.15) family.</text>
</comment>
<dbReference type="PANTHER" id="PTHR30047:SF7">
    <property type="entry name" value="HIGH-AFFINITY CHOLINE TRANSPORT PROTEIN"/>
    <property type="match status" value="1"/>
</dbReference>
<feature type="transmembrane region" description="Helical" evidence="9">
    <location>
        <begin position="198"/>
        <end position="220"/>
    </location>
</feature>
<gene>
    <name evidence="10" type="ORF">QQX09_11215</name>
</gene>
<proteinExistence type="inferred from homology"/>
<keyword evidence="7 9" id="KW-0472">Membrane</keyword>
<keyword evidence="6 9" id="KW-1133">Transmembrane helix</keyword>
<feature type="region of interest" description="Disordered" evidence="8">
    <location>
        <begin position="539"/>
        <end position="634"/>
    </location>
</feature>
<feature type="transmembrane region" description="Helical" evidence="9">
    <location>
        <begin position="240"/>
        <end position="258"/>
    </location>
</feature>
<evidence type="ECO:0000313" key="11">
    <source>
        <dbReference type="Proteomes" id="UP001172728"/>
    </source>
</evidence>
<feature type="transmembrane region" description="Helical" evidence="9">
    <location>
        <begin position="98"/>
        <end position="118"/>
    </location>
</feature>
<protein>
    <submittedName>
        <fullName evidence="10">BCCT family transporter</fullName>
    </submittedName>
</protein>
<evidence type="ECO:0000256" key="6">
    <source>
        <dbReference type="ARBA" id="ARBA00022989"/>
    </source>
</evidence>
<dbReference type="EMBL" id="JAUHPW010000008">
    <property type="protein sequence ID" value="MDN4476425.1"/>
    <property type="molecule type" value="Genomic_DNA"/>
</dbReference>
<feature type="transmembrane region" description="Helical" evidence="9">
    <location>
        <begin position="414"/>
        <end position="433"/>
    </location>
</feature>
<evidence type="ECO:0000256" key="3">
    <source>
        <dbReference type="ARBA" id="ARBA00022448"/>
    </source>
</evidence>
<evidence type="ECO:0000313" key="10">
    <source>
        <dbReference type="EMBL" id="MDN4476425.1"/>
    </source>
</evidence>
<evidence type="ECO:0000256" key="2">
    <source>
        <dbReference type="ARBA" id="ARBA00005658"/>
    </source>
</evidence>
<reference evidence="10" key="1">
    <citation type="submission" date="2023-06" db="EMBL/GenBank/DDBJ databases">
        <title>Sysu t00192.</title>
        <authorList>
            <person name="Gao L."/>
            <person name="Fang B.-Z."/>
            <person name="Li W.-J."/>
        </authorList>
    </citation>
    <scope>NUCLEOTIDE SEQUENCE</scope>
    <source>
        <strain evidence="10">SYSU T00192</strain>
    </source>
</reference>
<dbReference type="Proteomes" id="UP001172728">
    <property type="component" value="Unassembled WGS sequence"/>
</dbReference>
<dbReference type="RefSeq" id="WP_301134699.1">
    <property type="nucleotide sequence ID" value="NZ_JAUHPW010000008.1"/>
</dbReference>
<feature type="transmembrane region" description="Helical" evidence="9">
    <location>
        <begin position="482"/>
        <end position="505"/>
    </location>
</feature>
<dbReference type="InterPro" id="IPR000060">
    <property type="entry name" value="BCCT_transptr"/>
</dbReference>
<dbReference type="PANTHER" id="PTHR30047">
    <property type="entry name" value="HIGH-AFFINITY CHOLINE TRANSPORT PROTEIN-RELATED"/>
    <property type="match status" value="1"/>
</dbReference>
<feature type="transmembrane region" description="Helical" evidence="9">
    <location>
        <begin position="454"/>
        <end position="476"/>
    </location>
</feature>
<evidence type="ECO:0000256" key="1">
    <source>
        <dbReference type="ARBA" id="ARBA00004651"/>
    </source>
</evidence>